<dbReference type="RefSeq" id="WP_331388649.1">
    <property type="nucleotide sequence ID" value="NZ_JAZKKV010000001.1"/>
</dbReference>
<accession>A0AB35X8L8</accession>
<dbReference type="Pfam" id="PF01263">
    <property type="entry name" value="Aldose_epim"/>
    <property type="match status" value="1"/>
</dbReference>
<evidence type="ECO:0000313" key="1">
    <source>
        <dbReference type="EMBL" id="MEE9655924.1"/>
    </source>
</evidence>
<dbReference type="EMBL" id="JAZKKV010000001">
    <property type="protein sequence ID" value="MEE9655924.1"/>
    <property type="molecule type" value="Genomic_DNA"/>
</dbReference>
<organism evidence="1 2">
    <name type="scientific">Kluyvera ascorbata</name>
    <dbReference type="NCBI Taxonomy" id="51288"/>
    <lineage>
        <taxon>Bacteria</taxon>
        <taxon>Pseudomonadati</taxon>
        <taxon>Pseudomonadota</taxon>
        <taxon>Gammaproteobacteria</taxon>
        <taxon>Enterobacterales</taxon>
        <taxon>Enterobacteriaceae</taxon>
        <taxon>Kluyvera</taxon>
    </lineage>
</organism>
<dbReference type="InterPro" id="IPR011013">
    <property type="entry name" value="Gal_mutarotase_sf_dom"/>
</dbReference>
<dbReference type="GO" id="GO:0005975">
    <property type="term" value="P:carbohydrate metabolic process"/>
    <property type="evidence" value="ECO:0007669"/>
    <property type="project" value="InterPro"/>
</dbReference>
<comment type="caution">
    <text evidence="1">The sequence shown here is derived from an EMBL/GenBank/DDBJ whole genome shotgun (WGS) entry which is preliminary data.</text>
</comment>
<name>A0AB35X8L8_9ENTR</name>
<dbReference type="SUPFAM" id="SSF74650">
    <property type="entry name" value="Galactose mutarotase-like"/>
    <property type="match status" value="1"/>
</dbReference>
<dbReference type="GO" id="GO:0030246">
    <property type="term" value="F:carbohydrate binding"/>
    <property type="evidence" value="ECO:0007669"/>
    <property type="project" value="InterPro"/>
</dbReference>
<dbReference type="AlphaFoldDB" id="A0AB35X8L8"/>
<dbReference type="CDD" id="cd09021">
    <property type="entry name" value="Aldose_epim_Ec_YphB"/>
    <property type="match status" value="1"/>
</dbReference>
<dbReference type="Proteomes" id="UP001331691">
    <property type="component" value="Unassembled WGS sequence"/>
</dbReference>
<dbReference type="InterPro" id="IPR014718">
    <property type="entry name" value="GH-type_carb-bd"/>
</dbReference>
<protein>
    <submittedName>
        <fullName evidence="1">Aldose 1-epimerase</fullName>
    </submittedName>
</protein>
<dbReference type="InterPro" id="IPR008183">
    <property type="entry name" value="Aldose_1/G6P_1-epimerase"/>
</dbReference>
<evidence type="ECO:0000313" key="2">
    <source>
        <dbReference type="Proteomes" id="UP001331691"/>
    </source>
</evidence>
<sequence length="292" mass="32909">MTRLIEHTCGDVSIAVAPELGGALAWLRWRGDDIFRPFDPQGEKRANLCGSYPLVPWSNRIAQGEFNFSGRHWRVARNFGDHPHSLHGSGWQSEWLEQEGEENITLTLECPETDSWPWPWRATQIFALTQDSLTITLRYHNLADIPVPAGLGFHPFFADANHCEVQFSAARVWLNDDNNLPNEEIITPEKWDYRSFRAPIPSSVDNCFTHWSGEAAVRWPHRGVRATLTSDAPNAVFFIPGAERNVVAIEPVSHINNAINLFIPGSCEQAMDVVAPGSMLTLHMTVRMSDEK</sequence>
<reference evidence="1 2" key="1">
    <citation type="submission" date="2023-10" db="EMBL/GenBank/DDBJ databases">
        <title>Wastewater isolates of ESBL- and carbapenemase-producing Gram-negative bacteria from New Zealand.</title>
        <authorList>
            <person name="Straub C."/>
            <person name="Weaver L."/>
            <person name="Cornelius A."/>
            <person name="Mcgill E."/>
            <person name="Dyet K."/>
            <person name="White L."/>
            <person name="Pattis I."/>
        </authorList>
    </citation>
    <scope>NUCLEOTIDE SEQUENCE [LARGE SCALE GENOMIC DNA]</scope>
    <source>
        <strain evidence="1 2">ESBL09</strain>
    </source>
</reference>
<keyword evidence="2" id="KW-1185">Reference proteome</keyword>
<proteinExistence type="predicted"/>
<gene>
    <name evidence="1" type="ORF">V4836_17655</name>
</gene>
<dbReference type="GO" id="GO:0016853">
    <property type="term" value="F:isomerase activity"/>
    <property type="evidence" value="ECO:0007669"/>
    <property type="project" value="InterPro"/>
</dbReference>
<dbReference type="Gene3D" id="2.70.98.10">
    <property type="match status" value="1"/>
</dbReference>